<protein>
    <submittedName>
        <fullName evidence="1">Uncharacterized protein</fullName>
    </submittedName>
</protein>
<dbReference type="InterPro" id="IPR027417">
    <property type="entry name" value="P-loop_NTPase"/>
</dbReference>
<dbReference type="EMBL" id="KQ761343">
    <property type="protein sequence ID" value="OAD57854.1"/>
    <property type="molecule type" value="Genomic_DNA"/>
</dbReference>
<evidence type="ECO:0000313" key="1">
    <source>
        <dbReference type="EMBL" id="OAD57854.1"/>
    </source>
</evidence>
<evidence type="ECO:0000313" key="2">
    <source>
        <dbReference type="Proteomes" id="UP000250275"/>
    </source>
</evidence>
<reference evidence="1 2" key="1">
    <citation type="submission" date="2015-07" db="EMBL/GenBank/DDBJ databases">
        <title>The genome of Eufriesea mexicana.</title>
        <authorList>
            <person name="Pan H."/>
            <person name="Kapheim K."/>
        </authorList>
    </citation>
    <scope>NUCLEOTIDE SEQUENCE [LARGE SCALE GENOMIC DNA]</scope>
    <source>
        <strain evidence="1">0111107269</strain>
        <tissue evidence="1">Whole body</tissue>
    </source>
</reference>
<accession>A0A310SPM1</accession>
<name>A0A310SPM1_9HYME</name>
<dbReference type="SUPFAM" id="SSF52540">
    <property type="entry name" value="P-loop containing nucleoside triphosphate hydrolases"/>
    <property type="match status" value="1"/>
</dbReference>
<dbReference type="Proteomes" id="UP000250275">
    <property type="component" value="Unassembled WGS sequence"/>
</dbReference>
<keyword evidence="2" id="KW-1185">Reference proteome</keyword>
<gene>
    <name evidence="1" type="ORF">WN48_01391</name>
</gene>
<dbReference type="Gene3D" id="3.40.50.300">
    <property type="entry name" value="P-loop containing nucleotide triphosphate hydrolases"/>
    <property type="match status" value="1"/>
</dbReference>
<dbReference type="OrthoDB" id="7613841at2759"/>
<proteinExistence type="predicted"/>
<dbReference type="AlphaFoldDB" id="A0A310SPM1"/>
<sequence>MEDSGIRKLIQISKWHDSELAVLQVNDVSRSYPQCSTIDDRNARINRIVYGLLKEKQRYVFDKIHSVLGNPAIYPALELTTIGGFLQTIGQRLRTTSRDIGTMAMLLDAPSGTGKTWLLMSLLITMHRNDVVFLVYQRNLRLIAESIRGIRAYTCMKYLMELLCMEFSEAKNYFVEDIACLSIFQKIIRTKIKYSCKLIILDEYTVVSPWYVLWVYWIAKQNGACVLYCGDRYALNSMNRSRFHNESNYTIVEALSGPKFFDMDQLRIQDENYENKVNQFKVILERSNDDLDMTLEIKNELYRIFEDYFSVNTDMTATYLAEKHEDLYRRAYDICEYYENNSTGCYKSPYYSEDEYDDDMREISIELLKQHNLREQFLEFLPLIEGYTYYYITPEGNRCLVKYIGRSGKEILVEDVENGLSMNLGLEKITSDYCVSEEFNWLKDNCEGVPYQYPLRLRLRTYHSLQGHTTEDKNKVELNIDVKRSNCVYVGLSHIRRESQLGRLHTNDLFNIRSHCNSELCTPVEEPSQPKSLLVKLAMYLRNVSCSRLEELVEEPAETERLRNDINDYLSNVGETPLDIEDVA</sequence>
<organism evidence="1 2">
    <name type="scientific">Eufriesea mexicana</name>
    <dbReference type="NCBI Taxonomy" id="516756"/>
    <lineage>
        <taxon>Eukaryota</taxon>
        <taxon>Metazoa</taxon>
        <taxon>Ecdysozoa</taxon>
        <taxon>Arthropoda</taxon>
        <taxon>Hexapoda</taxon>
        <taxon>Insecta</taxon>
        <taxon>Pterygota</taxon>
        <taxon>Neoptera</taxon>
        <taxon>Endopterygota</taxon>
        <taxon>Hymenoptera</taxon>
        <taxon>Apocrita</taxon>
        <taxon>Aculeata</taxon>
        <taxon>Apoidea</taxon>
        <taxon>Anthophila</taxon>
        <taxon>Apidae</taxon>
        <taxon>Eufriesea</taxon>
    </lineage>
</organism>